<dbReference type="EMBL" id="LJCR01002119">
    <property type="protein sequence ID" value="KPV49211.1"/>
    <property type="molecule type" value="Genomic_DNA"/>
</dbReference>
<protein>
    <recommendedName>
        <fullName evidence="6">MalT-like TPR region domain-containing protein</fullName>
    </recommendedName>
</protein>
<dbReference type="InterPro" id="IPR019734">
    <property type="entry name" value="TPR_rpt"/>
</dbReference>
<keyword evidence="2 3" id="KW-0802">TPR repeat</keyword>
<sequence>LNSGAPAQATDELRAAVALAEQRDERDTADQARLQLANALIAQARFAEAIATARQIVEHGSATNKISAKLIWATALSVEGVDLVGAAQLLQDSINHLPMLLTRDQLAHIQFELGSIAAQQGKLEEAIEHYHASLALAEQDPPEMLQYILSLNNLAYHMLLNGDTSGAHYAERGLALVREYGMINFQPYLHSTLGEIALARYEYDEAERQFNAGLELADRLNIRERIAGITANLGLLAIARGQPTRAVHRLATAQAQADALGTNHLAALIRTWLAPLLPPDEAREALAEARAIAESGGRKHLLAEIDALEAQLPPAD</sequence>
<dbReference type="InterPro" id="IPR011990">
    <property type="entry name" value="TPR-like_helical_dom_sf"/>
</dbReference>
<feature type="non-terminal residue" evidence="4">
    <location>
        <position position="1"/>
    </location>
</feature>
<keyword evidence="1" id="KW-0677">Repeat</keyword>
<gene>
    <name evidence="4" type="ORF">SE17_33905</name>
</gene>
<organism evidence="4 5">
    <name type="scientific">Kouleothrix aurantiaca</name>
    <dbReference type="NCBI Taxonomy" id="186479"/>
    <lineage>
        <taxon>Bacteria</taxon>
        <taxon>Bacillati</taxon>
        <taxon>Chloroflexota</taxon>
        <taxon>Chloroflexia</taxon>
        <taxon>Chloroflexales</taxon>
        <taxon>Roseiflexineae</taxon>
        <taxon>Roseiflexaceae</taxon>
        <taxon>Kouleothrix</taxon>
    </lineage>
</organism>
<keyword evidence="5" id="KW-1185">Reference proteome</keyword>
<reference evidence="4 5" key="1">
    <citation type="submission" date="2015-09" db="EMBL/GenBank/DDBJ databases">
        <title>Draft genome sequence of Kouleothrix aurantiaca JCM 19913.</title>
        <authorList>
            <person name="Hemp J."/>
        </authorList>
    </citation>
    <scope>NUCLEOTIDE SEQUENCE [LARGE SCALE GENOMIC DNA]</scope>
    <source>
        <strain evidence="4 5">COM-B</strain>
    </source>
</reference>
<dbReference type="PROSITE" id="PS50005">
    <property type="entry name" value="TPR"/>
    <property type="match status" value="1"/>
</dbReference>
<evidence type="ECO:0000256" key="2">
    <source>
        <dbReference type="ARBA" id="ARBA00022803"/>
    </source>
</evidence>
<proteinExistence type="predicted"/>
<dbReference type="SMART" id="SM00028">
    <property type="entry name" value="TPR"/>
    <property type="match status" value="3"/>
</dbReference>
<evidence type="ECO:0000313" key="5">
    <source>
        <dbReference type="Proteomes" id="UP000050509"/>
    </source>
</evidence>
<dbReference type="Pfam" id="PF07719">
    <property type="entry name" value="TPR_2"/>
    <property type="match status" value="1"/>
</dbReference>
<comment type="caution">
    <text evidence="4">The sequence shown here is derived from an EMBL/GenBank/DDBJ whole genome shotgun (WGS) entry which is preliminary data.</text>
</comment>
<dbReference type="Proteomes" id="UP000050509">
    <property type="component" value="Unassembled WGS sequence"/>
</dbReference>
<dbReference type="Gene3D" id="1.25.40.10">
    <property type="entry name" value="Tetratricopeptide repeat domain"/>
    <property type="match status" value="2"/>
</dbReference>
<evidence type="ECO:0000313" key="4">
    <source>
        <dbReference type="EMBL" id="KPV49211.1"/>
    </source>
</evidence>
<dbReference type="SUPFAM" id="SSF48452">
    <property type="entry name" value="TPR-like"/>
    <property type="match status" value="1"/>
</dbReference>
<evidence type="ECO:0000256" key="3">
    <source>
        <dbReference type="PROSITE-ProRule" id="PRU00339"/>
    </source>
</evidence>
<dbReference type="AlphaFoldDB" id="A0A0P9EYB6"/>
<accession>A0A0P9EYB6</accession>
<evidence type="ECO:0008006" key="6">
    <source>
        <dbReference type="Google" id="ProtNLM"/>
    </source>
</evidence>
<evidence type="ECO:0000256" key="1">
    <source>
        <dbReference type="ARBA" id="ARBA00022737"/>
    </source>
</evidence>
<name>A0A0P9EYB6_9CHLR</name>
<dbReference type="InterPro" id="IPR013105">
    <property type="entry name" value="TPR_2"/>
</dbReference>
<feature type="repeat" description="TPR" evidence="3">
    <location>
        <begin position="107"/>
        <end position="140"/>
    </location>
</feature>